<gene>
    <name evidence="1" type="ORF">O181_025905</name>
</gene>
<dbReference type="InterPro" id="IPR043502">
    <property type="entry name" value="DNA/RNA_pol_sf"/>
</dbReference>
<dbReference type="InterPro" id="IPR043128">
    <property type="entry name" value="Rev_trsase/Diguanyl_cyclase"/>
</dbReference>
<dbReference type="SUPFAM" id="SSF56672">
    <property type="entry name" value="DNA/RNA polymerases"/>
    <property type="match status" value="1"/>
</dbReference>
<organism evidence="1 2">
    <name type="scientific">Austropuccinia psidii MF-1</name>
    <dbReference type="NCBI Taxonomy" id="1389203"/>
    <lineage>
        <taxon>Eukaryota</taxon>
        <taxon>Fungi</taxon>
        <taxon>Dikarya</taxon>
        <taxon>Basidiomycota</taxon>
        <taxon>Pucciniomycotina</taxon>
        <taxon>Pucciniomycetes</taxon>
        <taxon>Pucciniales</taxon>
        <taxon>Sphaerophragmiaceae</taxon>
        <taxon>Austropuccinia</taxon>
    </lineage>
</organism>
<dbReference type="Gene3D" id="3.30.70.270">
    <property type="match status" value="1"/>
</dbReference>
<dbReference type="Gene3D" id="3.10.10.10">
    <property type="entry name" value="HIV Type 1 Reverse Transcriptase, subunit A, domain 1"/>
    <property type="match status" value="1"/>
</dbReference>
<comment type="caution">
    <text evidence="1">The sequence shown here is derived from an EMBL/GenBank/DDBJ whole genome shotgun (WGS) entry which is preliminary data.</text>
</comment>
<proteinExistence type="predicted"/>
<name>A0A9Q3H1N3_9BASI</name>
<sequence length="164" mass="18920">MKEDLIEILFQYRDAFASDNEPFGAIQGHEVGIMLDVERLYPQIGRRPAYQASSRAAKELEAHINERMRLGVLRNIGHNEEVEVTSPGIISWHNDKSSMVGDCRALNTYTIPERYLIPRIHETLTQLSKEILINYMYSLKGFHQKVLNPHATKLLRIMAHCVIY</sequence>
<dbReference type="OrthoDB" id="3250101at2759"/>
<accession>A0A9Q3H1N3</accession>
<evidence type="ECO:0000313" key="2">
    <source>
        <dbReference type="Proteomes" id="UP000765509"/>
    </source>
</evidence>
<evidence type="ECO:0000313" key="1">
    <source>
        <dbReference type="EMBL" id="MBW0486190.1"/>
    </source>
</evidence>
<keyword evidence="2" id="KW-1185">Reference proteome</keyword>
<dbReference type="AlphaFoldDB" id="A0A9Q3H1N3"/>
<dbReference type="Proteomes" id="UP000765509">
    <property type="component" value="Unassembled WGS sequence"/>
</dbReference>
<dbReference type="EMBL" id="AVOT02008517">
    <property type="protein sequence ID" value="MBW0486190.1"/>
    <property type="molecule type" value="Genomic_DNA"/>
</dbReference>
<reference evidence="1" key="1">
    <citation type="submission" date="2021-03" db="EMBL/GenBank/DDBJ databases">
        <title>Draft genome sequence of rust myrtle Austropuccinia psidii MF-1, a brazilian biotype.</title>
        <authorList>
            <person name="Quecine M.C."/>
            <person name="Pachon D.M.R."/>
            <person name="Bonatelli M.L."/>
            <person name="Correr F.H."/>
            <person name="Franceschini L.M."/>
            <person name="Leite T.F."/>
            <person name="Margarido G.R.A."/>
            <person name="Almeida C.A."/>
            <person name="Ferrarezi J.A."/>
            <person name="Labate C.A."/>
        </authorList>
    </citation>
    <scope>NUCLEOTIDE SEQUENCE</scope>
    <source>
        <strain evidence="1">MF-1</strain>
    </source>
</reference>
<protein>
    <submittedName>
        <fullName evidence="1">Uncharacterized protein</fullName>
    </submittedName>
</protein>